<dbReference type="AlphaFoldDB" id="E1YBJ0"/>
<sequence>MQWRNPCFLRGNPEQVRELHDALKRRCLYHYIDYPDPEREMEIIKTKIPAINDYLAKKIAGIMAKLRDQEFYKRPGVSETIDWSQALTILEKEDVDEEVMDLTCGCLFKFKEDVKRFKDMKTEILIESKADPEE</sequence>
<reference evidence="1" key="1">
    <citation type="journal article" date="2011" name="Environ. Microbiol.">
        <title>Genomic insights into the metabolic potential of the polycyclic aromatic hydrocarbon degrading sulfate-reducing Deltaproteobacterium N47.</title>
        <authorList>
            <person name="Bergmann F."/>
            <person name="Selesi D."/>
            <person name="Weinmaier T."/>
            <person name="Tischler P."/>
            <person name="Rattei T."/>
            <person name="Meckenstock R.U."/>
        </authorList>
    </citation>
    <scope>NUCLEOTIDE SEQUENCE</scope>
</reference>
<dbReference type="InterPro" id="IPR027417">
    <property type="entry name" value="P-loop_NTPase"/>
</dbReference>
<protein>
    <submittedName>
        <fullName evidence="1">Uncharacterized protein</fullName>
    </submittedName>
</protein>
<accession>E1YBJ0</accession>
<dbReference type="EMBL" id="FR695868">
    <property type="protein sequence ID" value="CBX27934.1"/>
    <property type="molecule type" value="Genomic_DNA"/>
</dbReference>
<evidence type="ECO:0000313" key="1">
    <source>
        <dbReference type="EMBL" id="CBX27934.1"/>
    </source>
</evidence>
<organism evidence="1">
    <name type="scientific">uncultured Desulfobacterium sp</name>
    <dbReference type="NCBI Taxonomy" id="201089"/>
    <lineage>
        <taxon>Bacteria</taxon>
        <taxon>Pseudomonadati</taxon>
        <taxon>Thermodesulfobacteriota</taxon>
        <taxon>Desulfobacteria</taxon>
        <taxon>Desulfobacterales</taxon>
        <taxon>Desulfobacteriaceae</taxon>
        <taxon>Desulfobacterium</taxon>
        <taxon>environmental samples</taxon>
    </lineage>
</organism>
<gene>
    <name evidence="1" type="ORF">N47_G32580</name>
</gene>
<dbReference type="SUPFAM" id="SSF52540">
    <property type="entry name" value="P-loop containing nucleoside triphosphate hydrolases"/>
    <property type="match status" value="1"/>
</dbReference>
<name>E1YBJ0_9BACT</name>
<proteinExistence type="predicted"/>